<dbReference type="Proteomes" id="UP000054549">
    <property type="component" value="Unassembled WGS sequence"/>
</dbReference>
<organism evidence="4 5">
    <name type="scientific">Amanita muscaria (strain Koide BX008)</name>
    <dbReference type="NCBI Taxonomy" id="946122"/>
    <lineage>
        <taxon>Eukaryota</taxon>
        <taxon>Fungi</taxon>
        <taxon>Dikarya</taxon>
        <taxon>Basidiomycota</taxon>
        <taxon>Agaricomycotina</taxon>
        <taxon>Agaricomycetes</taxon>
        <taxon>Agaricomycetidae</taxon>
        <taxon>Agaricales</taxon>
        <taxon>Pluteineae</taxon>
        <taxon>Amanitaceae</taxon>
        <taxon>Amanita</taxon>
    </lineage>
</organism>
<dbReference type="AlphaFoldDB" id="A0A0C2WZF0"/>
<dbReference type="HOGENOM" id="CLU_000288_6_18_1"/>
<keyword evidence="5" id="KW-1185">Reference proteome</keyword>
<sequence length="626" mass="70266">MDSTGSETLHLSILQSAHTNNQDNYGIIGNGSNNFVNSGNITINMDDELEELHRLLRHFTPETFSMQDVRNSPLDECHPNTRTTVRDEIGDWVDESESKKSPLLWLNGPAAVGKSVIAKTISRSYNQIVAVFFFSTGSDRPVATLVPALAWQLALSVPETREHIIASLKNNASSLQMSQIKEQFDLLIIQPLKSATLMFRPVMVIDGVDECTKEDMMIILRFLRVIVEAGEAGDMPVRFIICSRPDPRIHAILGKVRDVNPTTNEQEPGVVSKSSGTFRAIILSIVSIAAISSIVIIALLAAIVLPEFSARRSEAIVLMPFVISLAVFAVLAVIVLITEAFGSYRPTSEVHLHSPIQRSQSFLQGVSELYKLIPLDVEKDAPLSATSGGLADVLDRICSHRVVSTIQIGSSEESKKDIAIYLTNKFKETLTRLPGESTSPWFQQLDISRLVKASDGQFLFATIIVRLLEDSQSHSDPRDFFEMVRRGYLPTGDLDDMYESVLKRAYDSIRNRRRQKMEQQLLKEVLGILVFFAGNVHFFTERKNLPVIETLLGLESGKLALKLNRMHSVLRIVPGETIQVHHRSFLEFLQDRERSGEYHISYSYGLRRFLILLTRAGFRFIDRRSE</sequence>
<dbReference type="PANTHER" id="PTHR10039">
    <property type="entry name" value="AMELOGENIN"/>
    <property type="match status" value="1"/>
</dbReference>
<keyword evidence="1" id="KW-0677">Repeat</keyword>
<feature type="transmembrane region" description="Helical" evidence="2">
    <location>
        <begin position="281"/>
        <end position="305"/>
    </location>
</feature>
<evidence type="ECO:0000259" key="3">
    <source>
        <dbReference type="Pfam" id="PF24883"/>
    </source>
</evidence>
<protein>
    <recommendedName>
        <fullName evidence="3">Nephrocystin 3-like N-terminal domain-containing protein</fullName>
    </recommendedName>
</protein>
<dbReference type="OrthoDB" id="2683869at2759"/>
<dbReference type="Pfam" id="PF24883">
    <property type="entry name" value="NPHP3_N"/>
    <property type="match status" value="1"/>
</dbReference>
<dbReference type="InterPro" id="IPR056884">
    <property type="entry name" value="NPHP3-like_N"/>
</dbReference>
<accession>A0A0C2WZF0</accession>
<dbReference type="Gene3D" id="3.40.50.300">
    <property type="entry name" value="P-loop containing nucleotide triphosphate hydrolases"/>
    <property type="match status" value="1"/>
</dbReference>
<dbReference type="EMBL" id="KN818232">
    <property type="protein sequence ID" value="KIL67207.1"/>
    <property type="molecule type" value="Genomic_DNA"/>
</dbReference>
<evidence type="ECO:0000256" key="2">
    <source>
        <dbReference type="SAM" id="Phobius"/>
    </source>
</evidence>
<dbReference type="SUPFAM" id="SSF52540">
    <property type="entry name" value="P-loop containing nucleoside triphosphate hydrolases"/>
    <property type="match status" value="1"/>
</dbReference>
<name>A0A0C2WZF0_AMAMK</name>
<evidence type="ECO:0000313" key="5">
    <source>
        <dbReference type="Proteomes" id="UP000054549"/>
    </source>
</evidence>
<keyword evidence="2" id="KW-0472">Membrane</keyword>
<reference evidence="4 5" key="1">
    <citation type="submission" date="2014-04" db="EMBL/GenBank/DDBJ databases">
        <title>Evolutionary Origins and Diversification of the Mycorrhizal Mutualists.</title>
        <authorList>
            <consortium name="DOE Joint Genome Institute"/>
            <consortium name="Mycorrhizal Genomics Consortium"/>
            <person name="Kohler A."/>
            <person name="Kuo A."/>
            <person name="Nagy L.G."/>
            <person name="Floudas D."/>
            <person name="Copeland A."/>
            <person name="Barry K.W."/>
            <person name="Cichocki N."/>
            <person name="Veneault-Fourrey C."/>
            <person name="LaButti K."/>
            <person name="Lindquist E.A."/>
            <person name="Lipzen A."/>
            <person name="Lundell T."/>
            <person name="Morin E."/>
            <person name="Murat C."/>
            <person name="Riley R."/>
            <person name="Ohm R."/>
            <person name="Sun H."/>
            <person name="Tunlid A."/>
            <person name="Henrissat B."/>
            <person name="Grigoriev I.V."/>
            <person name="Hibbett D.S."/>
            <person name="Martin F."/>
        </authorList>
    </citation>
    <scope>NUCLEOTIDE SEQUENCE [LARGE SCALE GENOMIC DNA]</scope>
    <source>
        <strain evidence="4 5">Koide BX008</strain>
    </source>
</reference>
<dbReference type="InterPro" id="IPR027417">
    <property type="entry name" value="P-loop_NTPase"/>
</dbReference>
<feature type="domain" description="Nephrocystin 3-like N-terminal" evidence="3">
    <location>
        <begin position="87"/>
        <end position="244"/>
    </location>
</feature>
<proteinExistence type="predicted"/>
<keyword evidence="2" id="KW-1133">Transmembrane helix</keyword>
<dbReference type="InParanoid" id="A0A0C2WZF0"/>
<dbReference type="PANTHER" id="PTHR10039:SF17">
    <property type="entry name" value="FUNGAL STAND N-TERMINAL GOODBYE DOMAIN-CONTAINING PROTEIN-RELATED"/>
    <property type="match status" value="1"/>
</dbReference>
<evidence type="ECO:0000313" key="4">
    <source>
        <dbReference type="EMBL" id="KIL67207.1"/>
    </source>
</evidence>
<feature type="transmembrane region" description="Helical" evidence="2">
    <location>
        <begin position="317"/>
        <end position="337"/>
    </location>
</feature>
<evidence type="ECO:0000256" key="1">
    <source>
        <dbReference type="ARBA" id="ARBA00022737"/>
    </source>
</evidence>
<feature type="transmembrane region" description="Helical" evidence="2">
    <location>
        <begin position="521"/>
        <end position="540"/>
    </location>
</feature>
<gene>
    <name evidence="4" type="ORF">M378DRAFT_9465</name>
</gene>
<keyword evidence="2" id="KW-0812">Transmembrane</keyword>